<dbReference type="EMBL" id="CACRXK020010888">
    <property type="protein sequence ID" value="CAB4020299.1"/>
    <property type="molecule type" value="Genomic_DNA"/>
</dbReference>
<keyword evidence="2" id="KW-1185">Reference proteome</keyword>
<gene>
    <name evidence="1" type="ORF">PACLA_8A016044</name>
</gene>
<protein>
    <submittedName>
        <fullName evidence="1">Uncharacterized protein</fullName>
    </submittedName>
</protein>
<organism evidence="1 2">
    <name type="scientific">Paramuricea clavata</name>
    <name type="common">Red gorgonian</name>
    <name type="synonym">Violescent sea-whip</name>
    <dbReference type="NCBI Taxonomy" id="317549"/>
    <lineage>
        <taxon>Eukaryota</taxon>
        <taxon>Metazoa</taxon>
        <taxon>Cnidaria</taxon>
        <taxon>Anthozoa</taxon>
        <taxon>Octocorallia</taxon>
        <taxon>Malacalcyonacea</taxon>
        <taxon>Plexauridae</taxon>
        <taxon>Paramuricea</taxon>
    </lineage>
</organism>
<dbReference type="Proteomes" id="UP001152795">
    <property type="component" value="Unassembled WGS sequence"/>
</dbReference>
<feature type="non-terminal residue" evidence="1">
    <location>
        <position position="64"/>
    </location>
</feature>
<sequence>MEVESTVCFSEETVSKYTTFDTDTYNHCKEVLREVANSDCTINDDHLVEAINFLSFEKLPLTLY</sequence>
<evidence type="ECO:0000313" key="2">
    <source>
        <dbReference type="Proteomes" id="UP001152795"/>
    </source>
</evidence>
<proteinExistence type="predicted"/>
<evidence type="ECO:0000313" key="1">
    <source>
        <dbReference type="EMBL" id="CAB4020299.1"/>
    </source>
</evidence>
<accession>A0A6S7ITE3</accession>
<comment type="caution">
    <text evidence="1">The sequence shown here is derived from an EMBL/GenBank/DDBJ whole genome shotgun (WGS) entry which is preliminary data.</text>
</comment>
<reference evidence="1" key="1">
    <citation type="submission" date="2020-04" db="EMBL/GenBank/DDBJ databases">
        <authorList>
            <person name="Alioto T."/>
            <person name="Alioto T."/>
            <person name="Gomez Garrido J."/>
        </authorList>
    </citation>
    <scope>NUCLEOTIDE SEQUENCE</scope>
    <source>
        <strain evidence="1">A484AB</strain>
    </source>
</reference>
<dbReference type="AlphaFoldDB" id="A0A6S7ITE3"/>
<name>A0A6S7ITE3_PARCT</name>